<feature type="domain" description="HTH gntR-type" evidence="4">
    <location>
        <begin position="8"/>
        <end position="75"/>
    </location>
</feature>
<dbReference type="RefSeq" id="WP_281464149.1">
    <property type="nucleotide sequence ID" value="NZ_CP124535.1"/>
</dbReference>
<dbReference type="PANTHER" id="PTHR43537:SF20">
    <property type="entry name" value="HTH-TYPE TRANSCRIPTIONAL REPRESSOR GLAR"/>
    <property type="match status" value="1"/>
</dbReference>
<dbReference type="InterPro" id="IPR036388">
    <property type="entry name" value="WH-like_DNA-bd_sf"/>
</dbReference>
<dbReference type="Pfam" id="PF00392">
    <property type="entry name" value="GntR"/>
    <property type="match status" value="1"/>
</dbReference>
<dbReference type="SMART" id="SM00895">
    <property type="entry name" value="FCD"/>
    <property type="match status" value="1"/>
</dbReference>
<evidence type="ECO:0000259" key="4">
    <source>
        <dbReference type="PROSITE" id="PS50949"/>
    </source>
</evidence>
<keyword evidence="2" id="KW-0238">DNA-binding</keyword>
<dbReference type="InterPro" id="IPR011711">
    <property type="entry name" value="GntR_C"/>
</dbReference>
<dbReference type="InterPro" id="IPR000524">
    <property type="entry name" value="Tscrpt_reg_HTH_GntR"/>
</dbReference>
<dbReference type="SUPFAM" id="SSF48008">
    <property type="entry name" value="GntR ligand-binding domain-like"/>
    <property type="match status" value="1"/>
</dbReference>
<reference evidence="5 6" key="1">
    <citation type="submission" date="2023-04" db="EMBL/GenBank/DDBJ databases">
        <title>YMD61, complete Genome.</title>
        <authorList>
            <person name="Zhang J."/>
        </authorList>
    </citation>
    <scope>NUCLEOTIDE SEQUENCE [LARGE SCALE GENOMIC DNA]</scope>
    <source>
        <strain evidence="5 6">YMD61</strain>
    </source>
</reference>
<evidence type="ECO:0000313" key="5">
    <source>
        <dbReference type="EMBL" id="WGV15018.1"/>
    </source>
</evidence>
<dbReference type="PROSITE" id="PS50949">
    <property type="entry name" value="HTH_GNTR"/>
    <property type="match status" value="1"/>
</dbReference>
<dbReference type="EMBL" id="CP124535">
    <property type="protein sequence ID" value="WGV15018.1"/>
    <property type="molecule type" value="Genomic_DNA"/>
</dbReference>
<dbReference type="Pfam" id="PF07729">
    <property type="entry name" value="FCD"/>
    <property type="match status" value="1"/>
</dbReference>
<dbReference type="Gene3D" id="1.10.10.10">
    <property type="entry name" value="Winged helix-like DNA-binding domain superfamily/Winged helix DNA-binding domain"/>
    <property type="match status" value="1"/>
</dbReference>
<evidence type="ECO:0000256" key="1">
    <source>
        <dbReference type="ARBA" id="ARBA00023015"/>
    </source>
</evidence>
<name>A0ABY8Q2Z8_9RHOB</name>
<sequence length="223" mass="24665">MAEAPRKETISSRISATLRHAILRGDLAPGSRINLDRLREEHDISISPLREAVSRLVADGLVEFEDQRGYRVAPVSSANLTEVTALRAELDVMALRASIAHGGLDWESDVMRTHYLLTRSVRDPARPETVAAWEEAHAEFHLALIRGCGMPLVLSFCKSLHNMIDRYRHLYPLDDVTDRDIEAEHSEIAAAATAHDSDRACVALRSHILCTGQALSARMAVQG</sequence>
<dbReference type="InterPro" id="IPR036390">
    <property type="entry name" value="WH_DNA-bd_sf"/>
</dbReference>
<evidence type="ECO:0000256" key="3">
    <source>
        <dbReference type="ARBA" id="ARBA00023163"/>
    </source>
</evidence>
<keyword evidence="1" id="KW-0805">Transcription regulation</keyword>
<dbReference type="InterPro" id="IPR008920">
    <property type="entry name" value="TF_FadR/GntR_C"/>
</dbReference>
<evidence type="ECO:0000313" key="6">
    <source>
        <dbReference type="Proteomes" id="UP001230978"/>
    </source>
</evidence>
<dbReference type="SUPFAM" id="SSF46785">
    <property type="entry name" value="Winged helix' DNA-binding domain"/>
    <property type="match status" value="1"/>
</dbReference>
<accession>A0ABY8Q2Z8</accession>
<dbReference type="Gene3D" id="1.20.120.530">
    <property type="entry name" value="GntR ligand-binding domain-like"/>
    <property type="match status" value="1"/>
</dbReference>
<dbReference type="CDD" id="cd07377">
    <property type="entry name" value="WHTH_GntR"/>
    <property type="match status" value="1"/>
</dbReference>
<dbReference type="SMART" id="SM00345">
    <property type="entry name" value="HTH_GNTR"/>
    <property type="match status" value="1"/>
</dbReference>
<gene>
    <name evidence="5" type="ORF">QF092_12045</name>
</gene>
<protein>
    <submittedName>
        <fullName evidence="5">FCD domain-containing protein</fullName>
    </submittedName>
</protein>
<organism evidence="5 6">
    <name type="scientific">Fuscovulum ytuae</name>
    <dbReference type="NCBI Taxonomy" id="3042299"/>
    <lineage>
        <taxon>Bacteria</taxon>
        <taxon>Pseudomonadati</taxon>
        <taxon>Pseudomonadota</taxon>
        <taxon>Alphaproteobacteria</taxon>
        <taxon>Rhodobacterales</taxon>
        <taxon>Paracoccaceae</taxon>
        <taxon>Fuscovulum</taxon>
    </lineage>
</organism>
<proteinExistence type="predicted"/>
<dbReference type="PANTHER" id="PTHR43537">
    <property type="entry name" value="TRANSCRIPTIONAL REGULATOR, GNTR FAMILY"/>
    <property type="match status" value="1"/>
</dbReference>
<keyword evidence="6" id="KW-1185">Reference proteome</keyword>
<dbReference type="Proteomes" id="UP001230978">
    <property type="component" value="Chromosome"/>
</dbReference>
<keyword evidence="3" id="KW-0804">Transcription</keyword>
<evidence type="ECO:0000256" key="2">
    <source>
        <dbReference type="ARBA" id="ARBA00023125"/>
    </source>
</evidence>